<dbReference type="Proteomes" id="UP001500218">
    <property type="component" value="Unassembled WGS sequence"/>
</dbReference>
<keyword evidence="6 8" id="KW-1133">Transmembrane helix</keyword>
<dbReference type="PANTHER" id="PTHR30269:SF0">
    <property type="entry name" value="MEMBRANE TRANSPORTER PROTEIN YFCA-RELATED"/>
    <property type="match status" value="1"/>
</dbReference>
<protein>
    <recommendedName>
        <fullName evidence="8">Probable membrane transporter protein</fullName>
    </recommendedName>
</protein>
<comment type="subcellular location">
    <subcellularLocation>
        <location evidence="1 8">Cell membrane</location>
        <topology evidence="1 8">Multi-pass membrane protein</topology>
    </subcellularLocation>
</comment>
<accession>A0ABP4Y5J2</accession>
<comment type="caution">
    <text evidence="9">The sequence shown here is derived from an EMBL/GenBank/DDBJ whole genome shotgun (WGS) entry which is preliminary data.</text>
</comment>
<dbReference type="InterPro" id="IPR002781">
    <property type="entry name" value="TM_pro_TauE-like"/>
</dbReference>
<evidence type="ECO:0000256" key="7">
    <source>
        <dbReference type="ARBA" id="ARBA00023136"/>
    </source>
</evidence>
<feature type="transmembrane region" description="Helical" evidence="8">
    <location>
        <begin position="25"/>
        <end position="47"/>
    </location>
</feature>
<keyword evidence="10" id="KW-1185">Reference proteome</keyword>
<evidence type="ECO:0000256" key="8">
    <source>
        <dbReference type="RuleBase" id="RU363041"/>
    </source>
</evidence>
<feature type="transmembrane region" description="Helical" evidence="8">
    <location>
        <begin position="149"/>
        <end position="177"/>
    </location>
</feature>
<evidence type="ECO:0000256" key="1">
    <source>
        <dbReference type="ARBA" id="ARBA00004651"/>
    </source>
</evidence>
<gene>
    <name evidence="9" type="ORF">GCM10009682_27790</name>
</gene>
<evidence type="ECO:0000256" key="6">
    <source>
        <dbReference type="ARBA" id="ARBA00022989"/>
    </source>
</evidence>
<feature type="transmembrane region" description="Helical" evidence="8">
    <location>
        <begin position="189"/>
        <end position="208"/>
    </location>
</feature>
<keyword evidence="7 8" id="KW-0472">Membrane</keyword>
<evidence type="ECO:0000256" key="2">
    <source>
        <dbReference type="ARBA" id="ARBA00009142"/>
    </source>
</evidence>
<proteinExistence type="inferred from homology"/>
<reference evidence="10" key="1">
    <citation type="journal article" date="2019" name="Int. J. Syst. Evol. Microbiol.">
        <title>The Global Catalogue of Microorganisms (GCM) 10K type strain sequencing project: providing services to taxonomists for standard genome sequencing and annotation.</title>
        <authorList>
            <consortium name="The Broad Institute Genomics Platform"/>
            <consortium name="The Broad Institute Genome Sequencing Center for Infectious Disease"/>
            <person name="Wu L."/>
            <person name="Ma J."/>
        </authorList>
    </citation>
    <scope>NUCLEOTIDE SEQUENCE [LARGE SCALE GENOMIC DNA]</scope>
    <source>
        <strain evidence="10">JCM 13250</strain>
    </source>
</reference>
<organism evidence="9 10">
    <name type="scientific">Luedemannella flava</name>
    <dbReference type="NCBI Taxonomy" id="349316"/>
    <lineage>
        <taxon>Bacteria</taxon>
        <taxon>Bacillati</taxon>
        <taxon>Actinomycetota</taxon>
        <taxon>Actinomycetes</taxon>
        <taxon>Micromonosporales</taxon>
        <taxon>Micromonosporaceae</taxon>
        <taxon>Luedemannella</taxon>
    </lineage>
</organism>
<keyword evidence="3" id="KW-0813">Transport</keyword>
<keyword evidence="5 8" id="KW-0812">Transmembrane</keyword>
<keyword evidence="4 8" id="KW-1003">Cell membrane</keyword>
<dbReference type="PANTHER" id="PTHR30269">
    <property type="entry name" value="TRANSMEMBRANE PROTEIN YFCA"/>
    <property type="match status" value="1"/>
</dbReference>
<evidence type="ECO:0000256" key="3">
    <source>
        <dbReference type="ARBA" id="ARBA00022448"/>
    </source>
</evidence>
<dbReference type="Pfam" id="PF01925">
    <property type="entry name" value="TauE"/>
    <property type="match status" value="1"/>
</dbReference>
<evidence type="ECO:0000313" key="10">
    <source>
        <dbReference type="Proteomes" id="UP001500218"/>
    </source>
</evidence>
<evidence type="ECO:0000256" key="5">
    <source>
        <dbReference type="ARBA" id="ARBA00022692"/>
    </source>
</evidence>
<evidence type="ECO:0000256" key="4">
    <source>
        <dbReference type="ARBA" id="ARBA00022475"/>
    </source>
</evidence>
<evidence type="ECO:0000313" key="9">
    <source>
        <dbReference type="EMBL" id="GAA1804581.1"/>
    </source>
</evidence>
<comment type="similarity">
    <text evidence="2 8">Belongs to the 4-toluene sulfonate uptake permease (TSUP) (TC 2.A.102) family.</text>
</comment>
<feature type="transmembrane region" description="Helical" evidence="8">
    <location>
        <begin position="93"/>
        <end position="113"/>
    </location>
</feature>
<dbReference type="InterPro" id="IPR052017">
    <property type="entry name" value="TSUP"/>
</dbReference>
<feature type="transmembrane region" description="Helical" evidence="8">
    <location>
        <begin position="215"/>
        <end position="234"/>
    </location>
</feature>
<dbReference type="EMBL" id="BAAALT010000076">
    <property type="protein sequence ID" value="GAA1804581.1"/>
    <property type="molecule type" value="Genomic_DNA"/>
</dbReference>
<name>A0ABP4Y5J2_9ACTN</name>
<feature type="transmembrane region" description="Helical" evidence="8">
    <location>
        <begin position="240"/>
        <end position="259"/>
    </location>
</feature>
<feature type="transmembrane region" description="Helical" evidence="8">
    <location>
        <begin position="67"/>
        <end position="87"/>
    </location>
</feature>
<sequence>MLLVSAGFLAGAVNAVAGGGTLLTFPALLATGLSPVAANVTNTVAVWPGYLSGAATYRHNVRQRRDLLVPLGVVSIIGAVLGTVALLTAPDSVFRALVPFLVLGATAVIALQPRISAWLTARRPVTVPVGGRVVGDGGDGGVSRHRVGLLAATFAGAVYGAYFGGGLGIVLLAVLALGTGENLGQVNGVKTMLSLLINTVALVGFALYGPVDWWSALLVAPASLLGGVVGGRAAQRLRPGPLRVAVVIFGTAVGVYLLIR</sequence>